<dbReference type="GO" id="GO:0016787">
    <property type="term" value="F:hydrolase activity"/>
    <property type="evidence" value="ECO:0007669"/>
    <property type="project" value="UniProtKB-UniRule"/>
</dbReference>
<dbReference type="STRING" id="1724.GCA_001044175_00149"/>
<sequence>MSESNAPSSRNDNESELRAEQRYVDMLFRRLDAEVSEAQRKLSEVELNIDPANPKAEALVQRETEYHALNAKLDKLTVAQMGLVFGRIDVEDPHGYGDNPVPEKPGLDRRYVGRLGLDDRDDNYRTLLLDWRAPQARPFYLATTAHPEGVHLRRNIRMKSRDVVAINDEHLAAVEHINDDALANVGSEAALRFAMNRARTDRMHSIVETIQREQDTIIRDQHRGVMVVEGGPGTGKTAVALHRVAYLLYTWREQLSAQGVLIIGPNSTFLDYISHVLPELGETGVVLSTVSGLYPGVDGTIEDSLLTQEIKGSAEMVTILKEAVRDYQLVPETPETLRVDSLALTVSPQMVAKARTRARRSRRPHNEARAVFQDSFLDGLAEHMADVIGRDPLGGKNLLSVADVDQLHDDLAEETVVKQFMDEQWPELTPEKALEDLLTDRARIARAAAGYDAETQEALYREGFTGWSTSDAALLDELAVLIGVEDEEEKRKAAEKERRRLVEEAQDALDILQGSANTDNDDDAFEAEYLGAYDLIDAESLAARHERTDYRSTAQRAAADRNWAYGHVIVDEAQELTPMEWRMVFRRSPARWMTLVGDTAQTGAPAGVDTWAEALEPFVADRFRVHQLTVNYRTPQEIMDVAQRYGSLLAPDAGPTTSIRAVPDAVRWVSPDTSPEEIVAQFNAADPQRSTIVIGPDNVHGVKGLEFDHVIIVDADQIVAQSPQGLNDLYVALTRATQTLTIVGTLPEVEGEN</sequence>
<reference evidence="8 9" key="1">
    <citation type="submission" date="2017-10" db="EMBL/GenBank/DDBJ databases">
        <title>Sequencing the genomes of 1000 actinobacteria strains.</title>
        <authorList>
            <person name="Klenk H.-P."/>
        </authorList>
    </citation>
    <scope>NUCLEOTIDE SEQUENCE [LARGE SCALE GENOMIC DNA]</scope>
    <source>
        <strain evidence="8 9">DSM 20688</strain>
    </source>
</reference>
<keyword evidence="2 5" id="KW-0378">Hydrolase</keyword>
<evidence type="ECO:0000256" key="5">
    <source>
        <dbReference type="PROSITE-ProRule" id="PRU00560"/>
    </source>
</evidence>
<evidence type="ECO:0000256" key="2">
    <source>
        <dbReference type="ARBA" id="ARBA00022801"/>
    </source>
</evidence>
<dbReference type="PANTHER" id="PTHR11070:SF45">
    <property type="entry name" value="DNA 3'-5' HELICASE"/>
    <property type="match status" value="1"/>
</dbReference>
<evidence type="ECO:0000259" key="7">
    <source>
        <dbReference type="PROSITE" id="PS51198"/>
    </source>
</evidence>
<dbReference type="InterPro" id="IPR014016">
    <property type="entry name" value="UvrD-like_ATP-bd"/>
</dbReference>
<feature type="domain" description="UvrD-like helicase ATP-binding" evidence="7">
    <location>
        <begin position="209"/>
        <end position="635"/>
    </location>
</feature>
<dbReference type="Proteomes" id="UP000221653">
    <property type="component" value="Unassembled WGS sequence"/>
</dbReference>
<dbReference type="GO" id="GO:0005524">
    <property type="term" value="F:ATP binding"/>
    <property type="evidence" value="ECO:0007669"/>
    <property type="project" value="UniProtKB-UniRule"/>
</dbReference>
<keyword evidence="1 5" id="KW-0547">Nucleotide-binding</keyword>
<accession>A0A2A9DQD1</accession>
<dbReference type="InterPro" id="IPR000212">
    <property type="entry name" value="DNA_helicase_UvrD/REP"/>
</dbReference>
<gene>
    <name evidence="8" type="ORF">ATK06_1927</name>
</gene>
<feature type="coiled-coil region" evidence="6">
    <location>
        <begin position="484"/>
        <end position="511"/>
    </location>
</feature>
<dbReference type="GO" id="GO:0000725">
    <property type="term" value="P:recombinational repair"/>
    <property type="evidence" value="ECO:0007669"/>
    <property type="project" value="TreeGrafter"/>
</dbReference>
<dbReference type="AlphaFoldDB" id="A0A2A9DQD1"/>
<dbReference type="GO" id="GO:0043138">
    <property type="term" value="F:3'-5' DNA helicase activity"/>
    <property type="evidence" value="ECO:0007669"/>
    <property type="project" value="TreeGrafter"/>
</dbReference>
<dbReference type="PANTHER" id="PTHR11070">
    <property type="entry name" value="UVRD / RECB / PCRA DNA HELICASE FAMILY MEMBER"/>
    <property type="match status" value="1"/>
</dbReference>
<keyword evidence="4 5" id="KW-0067">ATP-binding</keyword>
<dbReference type="SUPFAM" id="SSF52540">
    <property type="entry name" value="P-loop containing nucleoside triphosphate hydrolases"/>
    <property type="match status" value="1"/>
</dbReference>
<proteinExistence type="predicted"/>
<dbReference type="GO" id="GO:0003677">
    <property type="term" value="F:DNA binding"/>
    <property type="evidence" value="ECO:0007669"/>
    <property type="project" value="InterPro"/>
</dbReference>
<dbReference type="InterPro" id="IPR027351">
    <property type="entry name" value="(+)RNA_virus_helicase_core_dom"/>
</dbReference>
<keyword evidence="9" id="KW-1185">Reference proteome</keyword>
<organism evidence="8 9">
    <name type="scientific">Corynebacterium renale</name>
    <dbReference type="NCBI Taxonomy" id="1724"/>
    <lineage>
        <taxon>Bacteria</taxon>
        <taxon>Bacillati</taxon>
        <taxon>Actinomycetota</taxon>
        <taxon>Actinomycetes</taxon>
        <taxon>Mycobacteriales</taxon>
        <taxon>Corynebacteriaceae</taxon>
        <taxon>Corynebacterium</taxon>
    </lineage>
</organism>
<keyword evidence="6" id="KW-0175">Coiled coil</keyword>
<dbReference type="EMBL" id="PDJF01000001">
    <property type="protein sequence ID" value="PFG28803.1"/>
    <property type="molecule type" value="Genomic_DNA"/>
</dbReference>
<dbReference type="Pfam" id="PF01443">
    <property type="entry name" value="Viral_helicase1"/>
    <property type="match status" value="1"/>
</dbReference>
<dbReference type="RefSeq" id="WP_408608287.1">
    <property type="nucleotide sequence ID" value="NZ_LS483464.1"/>
</dbReference>
<evidence type="ECO:0000313" key="9">
    <source>
        <dbReference type="Proteomes" id="UP000221653"/>
    </source>
</evidence>
<comment type="caution">
    <text evidence="8">The sequence shown here is derived from an EMBL/GenBank/DDBJ whole genome shotgun (WGS) entry which is preliminary data.</text>
</comment>
<feature type="binding site" evidence="5">
    <location>
        <begin position="230"/>
        <end position="237"/>
    </location>
    <ligand>
        <name>ATP</name>
        <dbReference type="ChEBI" id="CHEBI:30616"/>
    </ligand>
</feature>
<evidence type="ECO:0000256" key="4">
    <source>
        <dbReference type="ARBA" id="ARBA00022840"/>
    </source>
</evidence>
<dbReference type="GO" id="GO:0005829">
    <property type="term" value="C:cytosol"/>
    <property type="evidence" value="ECO:0007669"/>
    <property type="project" value="TreeGrafter"/>
</dbReference>
<dbReference type="InterPro" id="IPR027417">
    <property type="entry name" value="P-loop_NTPase"/>
</dbReference>
<keyword evidence="3 5" id="KW-0347">Helicase</keyword>
<evidence type="ECO:0000256" key="3">
    <source>
        <dbReference type="ARBA" id="ARBA00022806"/>
    </source>
</evidence>
<evidence type="ECO:0000256" key="1">
    <source>
        <dbReference type="ARBA" id="ARBA00022741"/>
    </source>
</evidence>
<evidence type="ECO:0000313" key="8">
    <source>
        <dbReference type="EMBL" id="PFG28803.1"/>
    </source>
</evidence>
<protein>
    <submittedName>
        <fullName evidence="8">DNA helicase IV</fullName>
    </submittedName>
</protein>
<dbReference type="Gene3D" id="3.40.50.300">
    <property type="entry name" value="P-loop containing nucleotide triphosphate hydrolases"/>
    <property type="match status" value="3"/>
</dbReference>
<evidence type="ECO:0000256" key="6">
    <source>
        <dbReference type="SAM" id="Coils"/>
    </source>
</evidence>
<name>A0A2A9DQD1_9CORY</name>
<dbReference type="PROSITE" id="PS51198">
    <property type="entry name" value="UVRD_HELICASE_ATP_BIND"/>
    <property type="match status" value="1"/>
</dbReference>